<keyword evidence="2" id="KW-1185">Reference proteome</keyword>
<sequence length="463" mass="50778">MSSTLKYTSLEEIAFAHELVHKTFKAGTTRPLEWRKQQLRQLARMLRENEDAIVAALQADMKKPALETISFEINPMAERSFASAEMLDQWAQPERVEDVPDWQKSWAPTIHKAPKGPALIIAPWNFPVHLLFEPLIGALAAGCTAVIKPSEVAPHNAALMAELVPKYLDHSAVRVVNGSVPETTRLLELKWAHIFYTGNSKVARIVSAAAAKHLTPMTLELGGKSPVVIDGAHTDIALAAKRILWGKMNNAGQVCVAPDYILVDRAHQDAFVASLEEAYRDFYPDGALGKVSYADIVSQSHYDRLLKLLKETHAKKAFGGKVDGHRGIEPTVFTNVAADDALLEGEIFGPLLPVVPYDTLQDAVDFINERPNPLSLYVFTDDQDVKQTFVDNTLSGGLIFNDTFTQLYVGNLPFSGVGESGNGSQHMKYTFDTFVHNRASIDIPPEAEAILGARYPALAAASA</sequence>
<organism evidence="1 2">
    <name type="scientific">Auriscalpium vulgare</name>
    <dbReference type="NCBI Taxonomy" id="40419"/>
    <lineage>
        <taxon>Eukaryota</taxon>
        <taxon>Fungi</taxon>
        <taxon>Dikarya</taxon>
        <taxon>Basidiomycota</taxon>
        <taxon>Agaricomycotina</taxon>
        <taxon>Agaricomycetes</taxon>
        <taxon>Russulales</taxon>
        <taxon>Auriscalpiaceae</taxon>
        <taxon>Auriscalpium</taxon>
    </lineage>
</organism>
<gene>
    <name evidence="1" type="ORF">FA95DRAFT_1601261</name>
</gene>
<protein>
    <submittedName>
        <fullName evidence="1">Aldehyde dehydrogenase</fullName>
    </submittedName>
</protein>
<evidence type="ECO:0000313" key="1">
    <source>
        <dbReference type="EMBL" id="KAI0053240.1"/>
    </source>
</evidence>
<evidence type="ECO:0000313" key="2">
    <source>
        <dbReference type="Proteomes" id="UP000814033"/>
    </source>
</evidence>
<dbReference type="EMBL" id="MU275841">
    <property type="protein sequence ID" value="KAI0053240.1"/>
    <property type="molecule type" value="Genomic_DNA"/>
</dbReference>
<accession>A0ACB8SA04</accession>
<reference evidence="1" key="2">
    <citation type="journal article" date="2022" name="New Phytol.">
        <title>Evolutionary transition to the ectomycorrhizal habit in the genomes of a hyperdiverse lineage of mushroom-forming fungi.</title>
        <authorList>
            <person name="Looney B."/>
            <person name="Miyauchi S."/>
            <person name="Morin E."/>
            <person name="Drula E."/>
            <person name="Courty P.E."/>
            <person name="Kohler A."/>
            <person name="Kuo A."/>
            <person name="LaButti K."/>
            <person name="Pangilinan J."/>
            <person name="Lipzen A."/>
            <person name="Riley R."/>
            <person name="Andreopoulos W."/>
            <person name="He G."/>
            <person name="Johnson J."/>
            <person name="Nolan M."/>
            <person name="Tritt A."/>
            <person name="Barry K.W."/>
            <person name="Grigoriev I.V."/>
            <person name="Nagy L.G."/>
            <person name="Hibbett D."/>
            <person name="Henrissat B."/>
            <person name="Matheny P.B."/>
            <person name="Labbe J."/>
            <person name="Martin F.M."/>
        </authorList>
    </citation>
    <scope>NUCLEOTIDE SEQUENCE</scope>
    <source>
        <strain evidence="1">FP105234-sp</strain>
    </source>
</reference>
<name>A0ACB8SA04_9AGAM</name>
<comment type="caution">
    <text evidence="1">The sequence shown here is derived from an EMBL/GenBank/DDBJ whole genome shotgun (WGS) entry which is preliminary data.</text>
</comment>
<dbReference type="Proteomes" id="UP000814033">
    <property type="component" value="Unassembled WGS sequence"/>
</dbReference>
<proteinExistence type="predicted"/>
<reference evidence="1" key="1">
    <citation type="submission" date="2021-02" db="EMBL/GenBank/DDBJ databases">
        <authorList>
            <consortium name="DOE Joint Genome Institute"/>
            <person name="Ahrendt S."/>
            <person name="Looney B.P."/>
            <person name="Miyauchi S."/>
            <person name="Morin E."/>
            <person name="Drula E."/>
            <person name="Courty P.E."/>
            <person name="Chicoki N."/>
            <person name="Fauchery L."/>
            <person name="Kohler A."/>
            <person name="Kuo A."/>
            <person name="Labutti K."/>
            <person name="Pangilinan J."/>
            <person name="Lipzen A."/>
            <person name="Riley R."/>
            <person name="Andreopoulos W."/>
            <person name="He G."/>
            <person name="Johnson J."/>
            <person name="Barry K.W."/>
            <person name="Grigoriev I.V."/>
            <person name="Nagy L."/>
            <person name="Hibbett D."/>
            <person name="Henrissat B."/>
            <person name="Matheny P.B."/>
            <person name="Labbe J."/>
            <person name="Martin F."/>
        </authorList>
    </citation>
    <scope>NUCLEOTIDE SEQUENCE</scope>
    <source>
        <strain evidence="1">FP105234-sp</strain>
    </source>
</reference>